<evidence type="ECO:0000313" key="2">
    <source>
        <dbReference type="EMBL" id="CAK1243428.1"/>
    </source>
</evidence>
<reference evidence="2 3" key="1">
    <citation type="submission" date="2023-10" db="EMBL/GenBank/DDBJ databases">
        <authorList>
            <person name="Botero Cardona J."/>
        </authorList>
    </citation>
    <scope>NUCLEOTIDE SEQUENCE [LARGE SCALE GENOMIC DNA]</scope>
    <source>
        <strain evidence="2 3">R-82641</strain>
    </source>
</reference>
<keyword evidence="3" id="KW-1185">Reference proteome</keyword>
<protein>
    <submittedName>
        <fullName evidence="2">Uncharacterized protein</fullName>
    </submittedName>
</protein>
<sequence>MATTGNMVADDMALYHIADRNADEIERVQDKLEKLYIKRSEVSEEVEELETYLEELGVQL</sequence>
<comment type="caution">
    <text evidence="2">The sequence shown here is derived from an EMBL/GenBank/DDBJ whole genome shotgun (WGS) entry which is preliminary data.</text>
</comment>
<proteinExistence type="predicted"/>
<organism evidence="2 3">
    <name type="scientific">Fructobacillus cardui</name>
    <dbReference type="NCBI Taxonomy" id="2893170"/>
    <lineage>
        <taxon>Bacteria</taxon>
        <taxon>Bacillati</taxon>
        <taxon>Bacillota</taxon>
        <taxon>Bacilli</taxon>
        <taxon>Lactobacillales</taxon>
        <taxon>Lactobacillaceae</taxon>
        <taxon>Fructobacillus</taxon>
    </lineage>
</organism>
<name>A0ABN9YSX8_9LACO</name>
<feature type="coiled-coil region" evidence="1">
    <location>
        <begin position="18"/>
        <end position="59"/>
    </location>
</feature>
<accession>A0ABN9YSX8</accession>
<gene>
    <name evidence="2" type="ORF">R82641_BJNNKPBH_00872</name>
</gene>
<dbReference type="RefSeq" id="WP_248661954.1">
    <property type="nucleotide sequence ID" value="NZ_CAUZLY010000007.1"/>
</dbReference>
<evidence type="ECO:0000256" key="1">
    <source>
        <dbReference type="SAM" id="Coils"/>
    </source>
</evidence>
<dbReference type="EMBL" id="CAUZLY010000007">
    <property type="protein sequence ID" value="CAK1243428.1"/>
    <property type="molecule type" value="Genomic_DNA"/>
</dbReference>
<keyword evidence="1" id="KW-0175">Coiled coil</keyword>
<dbReference type="Proteomes" id="UP001314200">
    <property type="component" value="Unassembled WGS sequence"/>
</dbReference>
<evidence type="ECO:0000313" key="3">
    <source>
        <dbReference type="Proteomes" id="UP001314200"/>
    </source>
</evidence>